<evidence type="ECO:0000256" key="3">
    <source>
        <dbReference type="ARBA" id="ARBA00023136"/>
    </source>
</evidence>
<dbReference type="NCBIfam" id="TIGR01174">
    <property type="entry name" value="ftsA"/>
    <property type="match status" value="1"/>
</dbReference>
<dbReference type="Pfam" id="PF14450">
    <property type="entry name" value="FtsA"/>
    <property type="match status" value="1"/>
</dbReference>
<dbReference type="Gene3D" id="3.30.420.40">
    <property type="match status" value="1"/>
</dbReference>
<keyword evidence="4 5" id="KW-0131">Cell cycle</keyword>
<name>A0A3S7JAI8_9PROT</name>
<evidence type="ECO:0000256" key="5">
    <source>
        <dbReference type="HAMAP-Rule" id="MF_02033"/>
    </source>
</evidence>
<dbReference type="HAMAP" id="MF_02033">
    <property type="entry name" value="FtsA"/>
    <property type="match status" value="1"/>
</dbReference>
<accession>A0A3S7JAI8</accession>
<dbReference type="InterPro" id="IPR020823">
    <property type="entry name" value="Cell_div_FtsA"/>
</dbReference>
<dbReference type="RefSeq" id="WP_108674057.1">
    <property type="nucleotide sequence ID" value="NZ_CP025628.1"/>
</dbReference>
<sequence length="404" mass="44836">MNVKHKNIVGIVDIGTTKIVVLLAMINSKKNFEIIGIGHKISSGVKKGIIVNIEVTINDVISAIHIAESMAKVKLNYIYTTITGDHINCFNSESMISVNNSEITDLDIQKVINVAKNMNIPSGQQLLNVIIKNFIIDNNNNITNPLGIISSTLGVKSHIVTSSSSVLNTLINCIYKCKVKLKDIYLHSLASSNAVLTEDDKKLGVILLDIGGGTTDIVIFYNGVVCYNKVISIAGNNITNDIATIYQISFEQAEFIKLNYKDPNKFLAIKKIIDNIEFNNITIDLLEEIIETRVQELFILIKKIILEGKYDNLISSIVITGGTAKLFGITDLAKNIFRKNIKIGIPNYNGSLSNIIRDPAFSAAIGLLRDASEQTFQENNLNILQYANINIKKFLKKIKYWFIN</sequence>
<dbReference type="EMBL" id="CP025628">
    <property type="protein sequence ID" value="AWD32656.1"/>
    <property type="molecule type" value="Genomic_DNA"/>
</dbReference>
<evidence type="ECO:0000259" key="7">
    <source>
        <dbReference type="SMART" id="SM00842"/>
    </source>
</evidence>
<dbReference type="SMART" id="SM00842">
    <property type="entry name" value="FtsA"/>
    <property type="match status" value="1"/>
</dbReference>
<comment type="similarity">
    <text evidence="5 6">Belongs to the FtsA/MreB family.</text>
</comment>
<evidence type="ECO:0000256" key="4">
    <source>
        <dbReference type="ARBA" id="ARBA00023306"/>
    </source>
</evidence>
<evidence type="ECO:0000256" key="1">
    <source>
        <dbReference type="ARBA" id="ARBA00022475"/>
    </source>
</evidence>
<dbReference type="GO" id="GO:0009898">
    <property type="term" value="C:cytoplasmic side of plasma membrane"/>
    <property type="evidence" value="ECO:0007669"/>
    <property type="project" value="UniProtKB-UniRule"/>
</dbReference>
<dbReference type="InterPro" id="IPR003494">
    <property type="entry name" value="SHS2_FtsA"/>
</dbReference>
<keyword evidence="9" id="KW-1185">Reference proteome</keyword>
<dbReference type="PIRSF" id="PIRSF003101">
    <property type="entry name" value="FtsA"/>
    <property type="match status" value="1"/>
</dbReference>
<keyword evidence="2 5" id="KW-0132">Cell division</keyword>
<gene>
    <name evidence="5 8" type="primary">ftsA</name>
    <name evidence="8" type="ORF">CKSOR_00550</name>
</gene>
<dbReference type="SUPFAM" id="SSF53067">
    <property type="entry name" value="Actin-like ATPase domain"/>
    <property type="match status" value="2"/>
</dbReference>
<keyword evidence="3 5" id="KW-0472">Membrane</keyword>
<dbReference type="CDD" id="cd24048">
    <property type="entry name" value="ASKHA_NBD_FtsA"/>
    <property type="match status" value="1"/>
</dbReference>
<dbReference type="Gene3D" id="3.30.1490.110">
    <property type="match status" value="1"/>
</dbReference>
<evidence type="ECO:0000313" key="9">
    <source>
        <dbReference type="Proteomes" id="UP000266796"/>
    </source>
</evidence>
<dbReference type="InterPro" id="IPR050696">
    <property type="entry name" value="FtsA/MreB"/>
</dbReference>
<dbReference type="InterPro" id="IPR043129">
    <property type="entry name" value="ATPase_NBD"/>
</dbReference>
<dbReference type="Proteomes" id="UP000266796">
    <property type="component" value="Chromosome"/>
</dbReference>
<comment type="subcellular location">
    <subcellularLocation>
        <location evidence="5">Cell membrane</location>
        <topology evidence="5">Peripheral membrane protein</topology>
        <orientation evidence="5">Cytoplasmic side</orientation>
    </subcellularLocation>
    <text evidence="5">Localizes to the Z ring in an FtsZ-dependent manner. Targeted to the membrane through a conserved C-terminal amphipathic helix.</text>
</comment>
<dbReference type="OrthoDB" id="9810567at2"/>
<keyword evidence="1 5" id="KW-1003">Cell membrane</keyword>
<dbReference type="Pfam" id="PF02491">
    <property type="entry name" value="SHS2_FTSA"/>
    <property type="match status" value="1"/>
</dbReference>
<evidence type="ECO:0000256" key="2">
    <source>
        <dbReference type="ARBA" id="ARBA00022618"/>
    </source>
</evidence>
<dbReference type="PANTHER" id="PTHR32432">
    <property type="entry name" value="CELL DIVISION PROTEIN FTSA-RELATED"/>
    <property type="match status" value="1"/>
</dbReference>
<dbReference type="PANTHER" id="PTHR32432:SF4">
    <property type="entry name" value="CELL DIVISION PROTEIN FTSA"/>
    <property type="match status" value="1"/>
</dbReference>
<dbReference type="AlphaFoldDB" id="A0A3S7JAI8"/>
<evidence type="ECO:0000256" key="6">
    <source>
        <dbReference type="PIRNR" id="PIRNR003101"/>
    </source>
</evidence>
<evidence type="ECO:0000313" key="8">
    <source>
        <dbReference type="EMBL" id="AWD32656.1"/>
    </source>
</evidence>
<feature type="domain" description="SHS2" evidence="7">
    <location>
        <begin position="9"/>
        <end position="195"/>
    </location>
</feature>
<reference evidence="8 9" key="1">
    <citation type="journal article" date="2018" name="Parasitology">
        <title>The reduced genome of Candidatus Kinetoplastibacterium sorsogonicusi, the endosymbiont of Kentomonas sorsogonicus (Trypanosomatidae): loss of the haem-synthesis pathway.</title>
        <authorList>
            <person name="Silva F.M."/>
            <person name="Kostygov A.Y."/>
            <person name="Spodareva V.V."/>
            <person name="Butenko A."/>
            <person name="Tossou R."/>
            <person name="Lukes J."/>
            <person name="Yurchenko V."/>
            <person name="Alves J.M.P."/>
        </authorList>
    </citation>
    <scope>NUCLEOTIDE SEQUENCE [LARGE SCALE GENOMIC DNA]</scope>
    <source>
        <strain evidence="8 9">MF-08</strain>
    </source>
</reference>
<dbReference type="GO" id="GO:0043093">
    <property type="term" value="P:FtsZ-dependent cytokinesis"/>
    <property type="evidence" value="ECO:0007669"/>
    <property type="project" value="UniProtKB-UniRule"/>
</dbReference>
<organism evidence="8 9">
    <name type="scientific">Candidatus Kinetoplastidibacterium kentomonadis</name>
    <dbReference type="NCBI Taxonomy" id="1576550"/>
    <lineage>
        <taxon>Bacteria</taxon>
        <taxon>Pseudomonadati</taxon>
        <taxon>Pseudomonadota</taxon>
        <taxon>Betaproteobacteria</taxon>
        <taxon>Candidatus Kinetoplastidibacterium</taxon>
    </lineage>
</organism>
<dbReference type="KEGG" id="kso:CKSOR_00550"/>
<comment type="function">
    <text evidence="5 6">Cell division protein that is involved in the assembly of the Z ring. May serve as a membrane anchor for the Z ring.</text>
</comment>
<dbReference type="GO" id="GO:0032153">
    <property type="term" value="C:cell division site"/>
    <property type="evidence" value="ECO:0007669"/>
    <property type="project" value="UniProtKB-UniRule"/>
</dbReference>
<comment type="subunit">
    <text evidence="5">Self-interacts. Interacts with FtsZ.</text>
</comment>
<proteinExistence type="inferred from homology"/>
<protein>
    <recommendedName>
        <fullName evidence="5 6">Cell division protein FtsA</fullName>
    </recommendedName>
</protein>